<accession>A0AAV3UBG7</accession>
<dbReference type="Proteomes" id="UP001501729">
    <property type="component" value="Unassembled WGS sequence"/>
</dbReference>
<comment type="caution">
    <text evidence="2">The sequence shown here is derived from an EMBL/GenBank/DDBJ whole genome shotgun (WGS) entry which is preliminary data.</text>
</comment>
<gene>
    <name evidence="2" type="ORF">GCM10025751_03970</name>
</gene>
<dbReference type="PANTHER" id="PTHR12110:SF21">
    <property type="entry name" value="XYLOSE ISOMERASE-LIKE TIM BARREL DOMAIN-CONTAINING PROTEIN"/>
    <property type="match status" value="1"/>
</dbReference>
<dbReference type="RefSeq" id="WP_227775186.1">
    <property type="nucleotide sequence ID" value="NZ_BAABKX010000001.1"/>
</dbReference>
<evidence type="ECO:0000259" key="1">
    <source>
        <dbReference type="Pfam" id="PF01261"/>
    </source>
</evidence>
<dbReference type="Gene3D" id="3.20.20.150">
    <property type="entry name" value="Divalent-metal-dependent TIM barrel enzymes"/>
    <property type="match status" value="1"/>
</dbReference>
<feature type="domain" description="Xylose isomerase-like TIM barrel" evidence="1">
    <location>
        <begin position="19"/>
        <end position="240"/>
    </location>
</feature>
<dbReference type="SUPFAM" id="SSF51658">
    <property type="entry name" value="Xylose isomerase-like"/>
    <property type="match status" value="1"/>
</dbReference>
<organism evidence="2 3">
    <name type="scientific">Haladaptatus pallidirubidus</name>
    <dbReference type="NCBI Taxonomy" id="1008152"/>
    <lineage>
        <taxon>Archaea</taxon>
        <taxon>Methanobacteriati</taxon>
        <taxon>Methanobacteriota</taxon>
        <taxon>Stenosarchaea group</taxon>
        <taxon>Halobacteria</taxon>
        <taxon>Halobacteriales</taxon>
        <taxon>Haladaptataceae</taxon>
        <taxon>Haladaptatus</taxon>
    </lineage>
</organism>
<dbReference type="EMBL" id="BAABKX010000001">
    <property type="protein sequence ID" value="GAA5041599.1"/>
    <property type="molecule type" value="Genomic_DNA"/>
</dbReference>
<name>A0AAV3UBG7_9EURY</name>
<dbReference type="InterPro" id="IPR013022">
    <property type="entry name" value="Xyl_isomerase-like_TIM-brl"/>
</dbReference>
<proteinExistence type="predicted"/>
<dbReference type="AlphaFoldDB" id="A0AAV3UBG7"/>
<reference evidence="2 3" key="1">
    <citation type="journal article" date="2019" name="Int. J. Syst. Evol. Microbiol.">
        <title>The Global Catalogue of Microorganisms (GCM) 10K type strain sequencing project: providing services to taxonomists for standard genome sequencing and annotation.</title>
        <authorList>
            <consortium name="The Broad Institute Genomics Platform"/>
            <consortium name="The Broad Institute Genome Sequencing Center for Infectious Disease"/>
            <person name="Wu L."/>
            <person name="Ma J."/>
        </authorList>
    </citation>
    <scope>NUCLEOTIDE SEQUENCE [LARGE SCALE GENOMIC DNA]</scope>
    <source>
        <strain evidence="2 3">JCM 17504</strain>
    </source>
</reference>
<dbReference type="PANTHER" id="PTHR12110">
    <property type="entry name" value="HYDROXYPYRUVATE ISOMERASE"/>
    <property type="match status" value="1"/>
</dbReference>
<sequence>MDAKTGFVTQIGMEYGEAFEIADDLGFDYVELMMDSATERQHLDPDAVRASADDCGLDLAVHLPFALDIGSPFEHVRGGAIREVQAAVETASAFGATKGVLHASSSAWKPAWDAEIIGSNVVRSVREIDEFADELGFEICVENIPDGWFTIHDFDRIFEETDASMTLDTGHARIDGLDSGGTASFVGRHGDRISHFHLNDTRRAKDEHLPFGSGTIDFREIFAALPDGWNGTLSLEVFTLDYGYIETSKAYLDTLL</sequence>
<dbReference type="GeneID" id="68615089"/>
<dbReference type="InterPro" id="IPR036237">
    <property type="entry name" value="Xyl_isomerase-like_sf"/>
</dbReference>
<evidence type="ECO:0000313" key="2">
    <source>
        <dbReference type="EMBL" id="GAA5041599.1"/>
    </source>
</evidence>
<evidence type="ECO:0000313" key="3">
    <source>
        <dbReference type="Proteomes" id="UP001501729"/>
    </source>
</evidence>
<keyword evidence="3" id="KW-1185">Reference proteome</keyword>
<dbReference type="InterPro" id="IPR050312">
    <property type="entry name" value="IolE/XylAMocC-like"/>
</dbReference>
<dbReference type="Pfam" id="PF01261">
    <property type="entry name" value="AP_endonuc_2"/>
    <property type="match status" value="1"/>
</dbReference>
<protein>
    <recommendedName>
        <fullName evidence="1">Xylose isomerase-like TIM barrel domain-containing protein</fullName>
    </recommendedName>
</protein>